<protein>
    <submittedName>
        <fullName evidence="1">YhbD family protein</fullName>
    </submittedName>
</protein>
<evidence type="ECO:0000313" key="2">
    <source>
        <dbReference type="Proteomes" id="UP001597211"/>
    </source>
</evidence>
<dbReference type="EMBL" id="JBHTKZ010000013">
    <property type="protein sequence ID" value="MFD1181524.1"/>
    <property type="molecule type" value="Genomic_DNA"/>
</dbReference>
<reference evidence="2" key="1">
    <citation type="journal article" date="2019" name="Int. J. Syst. Evol. Microbiol.">
        <title>The Global Catalogue of Microorganisms (GCM) 10K type strain sequencing project: providing services to taxonomists for standard genome sequencing and annotation.</title>
        <authorList>
            <consortium name="The Broad Institute Genomics Platform"/>
            <consortium name="The Broad Institute Genome Sequencing Center for Infectious Disease"/>
            <person name="Wu L."/>
            <person name="Ma J."/>
        </authorList>
    </citation>
    <scope>NUCLEOTIDE SEQUENCE [LARGE SCALE GENOMIC DNA]</scope>
    <source>
        <strain evidence="2">CCUG 48216</strain>
    </source>
</reference>
<comment type="caution">
    <text evidence="1">The sequence shown here is derived from an EMBL/GenBank/DDBJ whole genome shotgun (WGS) entry which is preliminary data.</text>
</comment>
<evidence type="ECO:0000313" key="1">
    <source>
        <dbReference type="EMBL" id="MFD1181524.1"/>
    </source>
</evidence>
<sequence length="216" mass="24218">MSEELISKKELLDLTGISYGQLYRWKRKNLIPEQWFIRKSSFTGQETFFPREKILQRIDRILGMKDDLSLDALADVFSPNPGDMRLTAGELLERNIVTSTSLNLYIETTGAGTTEGRLQFGFDRILTVYVLDKLLQSGDISLEEGRLLVQALEEYLPGLAGQECGVHLTRKMGVAAFILVPGDVEIYVDRSVRTVARLSLARCTEELKLLVSGSEG</sequence>
<gene>
    <name evidence="1" type="ORF">ACFQ2Z_09155</name>
</gene>
<dbReference type="InterPro" id="IPR025063">
    <property type="entry name" value="DUF4004"/>
</dbReference>
<keyword evidence="2" id="KW-1185">Reference proteome</keyword>
<name>A0ABW3S9Y0_9BACL</name>
<proteinExistence type="predicted"/>
<dbReference type="Proteomes" id="UP001597211">
    <property type="component" value="Unassembled WGS sequence"/>
</dbReference>
<accession>A0ABW3S9Y0</accession>
<organism evidence="1 2">
    <name type="scientific">Paenibacillus timonensis</name>
    <dbReference type="NCBI Taxonomy" id="225915"/>
    <lineage>
        <taxon>Bacteria</taxon>
        <taxon>Bacillati</taxon>
        <taxon>Bacillota</taxon>
        <taxon>Bacilli</taxon>
        <taxon>Bacillales</taxon>
        <taxon>Paenibacillaceae</taxon>
        <taxon>Paenibacillus</taxon>
    </lineage>
</organism>
<dbReference type="Pfam" id="PF13171">
    <property type="entry name" value="DUF4004"/>
    <property type="match status" value="1"/>
</dbReference>
<dbReference type="RefSeq" id="WP_240269147.1">
    <property type="nucleotide sequence ID" value="NZ_JAKSXN010000021.1"/>
</dbReference>